<sequence>MENSDRSPYERLTILNHILETAAMKSLSMPTASTEGKDIECVEDKEDLCGSAGLSTQIGSNSKKHDSFEEIAKLESFMKEVEERQEDQGNGEATVVPSDIPSPYPCTTNVQEGDTIGTSHEIYADVHEKCGSDLVSPTDTVTDSTAKGSSEESNSVLSRDSADSKMENVLSIHTLASDLTSTTRPQPAARIRTTPAKESSATDKLAEGRKARFKALAANIDEFEVDCKPRNAFKRPAPGTMALGVSSPVRNRKRAGVSSNGATTEALPHAKTCIVMEEHTKSTTYEVESVTRDSLPSMQSSPFATAGTLLSTPMSHSLIAECAENEPDAKDATRKTDNVTHDNVSSVHYPPVPVAQLSISNSHLLITECGENLPNAKDTIHKMENVNNDTMPSVQPSPISMAGVPQTTLKSYSMIAERGEHGLWTNEVSSASSAPPFQSSPVAECGIESFFRRKSPSTAKADNDISSIANIPSSGSRVHFSNEVAVIDAYEALDISIDRKNDSCTGKDKLNEDTGRRFETDSFAAIKPGHVASLTKQFESNLPPCPPTKETASALGYVKLPIISNLSKNETTGRKSPKRSMEDTEQPVCTGIVKKMCAKWQTADQTGQPFVIDNSAAADPTPSEVSQMAASKQSTDSLSEKDLVEQVECQYIDDQPIADDKPGAELEGQTESTSEECDEYLHASIDVNDGPEFGSCTDLDVKDLDEDSESDSCFLYQDKSSIDFSYTTSEVLPGGEGTPALSSSSAMKDTSSRLRSVSSYRSHVKERLAGNTPNKLVYKFPEQNECPKKRSTTIGRSGDQRFIQKLQELKEAERVQLEHIHQASRAINLCLSVFNFRGSPEEVDAQKALLLATEKRRCITAEIDRITHCLRERRNFEPTEPLGTLTVAHISIPLRMEYIRRVLLPGEGALVYHFICMLKYRDAVYSTQLTSTETVSNGFLEFSNYFQIDCLPPDFELKFELFCLMSEKRDACHQHTEKKNSFTLNLRKAKTARLPSRGGLPAISDASFKLVGETKITLATVRRSRFNLENLNMLIPVEGMFMMRSRCCPHSVLALKPEKGFLNVCNQEGVWQLYWCILKEGILEFWRFPEDVSKDPLKTIDLHFCTMMKPANEEITSRPNTMVLEMSISDANEQECVSQLLSADSENEYERWRESIDRVLNFTKVWGAELPPSVPSITSV</sequence>
<organism evidence="4">
    <name type="scientific">Trichuris suis</name>
    <name type="common">pig whipworm</name>
    <dbReference type="NCBI Taxonomy" id="68888"/>
    <lineage>
        <taxon>Eukaryota</taxon>
        <taxon>Metazoa</taxon>
        <taxon>Ecdysozoa</taxon>
        <taxon>Nematoda</taxon>
        <taxon>Enoplea</taxon>
        <taxon>Dorylaimia</taxon>
        <taxon>Trichinellida</taxon>
        <taxon>Trichuridae</taxon>
        <taxon>Trichuris</taxon>
    </lineage>
</organism>
<evidence type="ECO:0000259" key="2">
    <source>
        <dbReference type="PROSITE" id="PS50003"/>
    </source>
</evidence>
<dbReference type="InterPro" id="IPR011993">
    <property type="entry name" value="PH-like_dom_sf"/>
</dbReference>
<feature type="compositionally biased region" description="Polar residues" evidence="1">
    <location>
        <begin position="740"/>
        <end position="749"/>
    </location>
</feature>
<dbReference type="AlphaFoldDB" id="A0A085N1Q4"/>
<dbReference type="SUPFAM" id="SSF50729">
    <property type="entry name" value="PH domain-like"/>
    <property type="match status" value="1"/>
</dbReference>
<dbReference type="GO" id="GO:0031106">
    <property type="term" value="P:septin ring organization"/>
    <property type="evidence" value="ECO:0007669"/>
    <property type="project" value="TreeGrafter"/>
</dbReference>
<dbReference type="EMBL" id="KL367574">
    <property type="protein sequence ID" value="KFD63400.1"/>
    <property type="molecule type" value="Genomic_DNA"/>
</dbReference>
<feature type="region of interest" description="Disordered" evidence="1">
    <location>
        <begin position="133"/>
        <end position="162"/>
    </location>
</feature>
<feature type="region of interest" description="Disordered" evidence="1">
    <location>
        <begin position="653"/>
        <end position="676"/>
    </location>
</feature>
<feature type="region of interest" description="Disordered" evidence="1">
    <location>
        <begin position="86"/>
        <end position="105"/>
    </location>
</feature>
<dbReference type="Pfam" id="PF00169">
    <property type="entry name" value="PH"/>
    <property type="match status" value="1"/>
</dbReference>
<dbReference type="SMART" id="SM00233">
    <property type="entry name" value="PH"/>
    <property type="match status" value="1"/>
</dbReference>
<dbReference type="Pfam" id="PF08174">
    <property type="entry name" value="Anillin"/>
    <property type="match status" value="1"/>
</dbReference>
<dbReference type="GO" id="GO:0005826">
    <property type="term" value="C:actomyosin contractile ring"/>
    <property type="evidence" value="ECO:0007669"/>
    <property type="project" value="TreeGrafter"/>
</dbReference>
<name>A0A085N1Q4_9BILA</name>
<dbReference type="Proteomes" id="UP000030758">
    <property type="component" value="Unassembled WGS sequence"/>
</dbReference>
<accession>A0A085N1Q4</accession>
<dbReference type="InterPro" id="IPR001849">
    <property type="entry name" value="PH_domain"/>
</dbReference>
<dbReference type="EMBL" id="KL363248">
    <property type="protein sequence ID" value="KFD50798.1"/>
    <property type="molecule type" value="Genomic_DNA"/>
</dbReference>
<feature type="region of interest" description="Disordered" evidence="1">
    <location>
        <begin position="176"/>
        <end position="205"/>
    </location>
</feature>
<gene>
    <name evidence="3" type="ORF">M513_08339</name>
    <name evidence="4" type="ORF">M514_08339</name>
</gene>
<proteinExistence type="predicted"/>
<dbReference type="GO" id="GO:0000281">
    <property type="term" value="P:mitotic cytokinesis"/>
    <property type="evidence" value="ECO:0007669"/>
    <property type="project" value="TreeGrafter"/>
</dbReference>
<dbReference type="InterPro" id="IPR051364">
    <property type="entry name" value="Cytokinesis/Rho-signaling"/>
</dbReference>
<dbReference type="Proteomes" id="UP000030764">
    <property type="component" value="Unassembled WGS sequence"/>
</dbReference>
<feature type="compositionally biased region" description="Polar residues" evidence="1">
    <location>
        <begin position="135"/>
        <end position="158"/>
    </location>
</feature>
<evidence type="ECO:0000313" key="4">
    <source>
        <dbReference type="EMBL" id="KFD63400.1"/>
    </source>
</evidence>
<feature type="region of interest" description="Disordered" evidence="1">
    <location>
        <begin position="612"/>
        <end position="640"/>
    </location>
</feature>
<feature type="region of interest" description="Disordered" evidence="1">
    <location>
        <begin position="243"/>
        <end position="263"/>
    </location>
</feature>
<dbReference type="PANTHER" id="PTHR21538">
    <property type="entry name" value="ANILLIN/RHOTEKIN RTKN"/>
    <property type="match status" value="1"/>
</dbReference>
<feature type="compositionally biased region" description="Polar residues" evidence="1">
    <location>
        <begin position="623"/>
        <end position="637"/>
    </location>
</feature>
<evidence type="ECO:0000313" key="3">
    <source>
        <dbReference type="EMBL" id="KFD50798.1"/>
    </source>
</evidence>
<reference evidence="4 5" key="1">
    <citation type="journal article" date="2014" name="Nat. Genet.">
        <title>Genome and transcriptome of the porcine whipworm Trichuris suis.</title>
        <authorList>
            <person name="Jex A.R."/>
            <person name="Nejsum P."/>
            <person name="Schwarz E.M."/>
            <person name="Hu L."/>
            <person name="Young N.D."/>
            <person name="Hall R.S."/>
            <person name="Korhonen P.K."/>
            <person name="Liao S."/>
            <person name="Thamsborg S."/>
            <person name="Xia J."/>
            <person name="Xu P."/>
            <person name="Wang S."/>
            <person name="Scheerlinck J.P."/>
            <person name="Hofmann A."/>
            <person name="Sternberg P.W."/>
            <person name="Wang J."/>
            <person name="Gasser R.B."/>
        </authorList>
    </citation>
    <scope>NUCLEOTIDE SEQUENCE [LARGE SCALE GENOMIC DNA]</scope>
    <source>
        <strain evidence="4">DCEP-RM93F</strain>
        <strain evidence="3">DCEP-RM93M</strain>
    </source>
</reference>
<feature type="region of interest" description="Disordered" evidence="1">
    <location>
        <begin position="732"/>
        <end position="759"/>
    </location>
</feature>
<protein>
    <recommendedName>
        <fullName evidence="2">PH domain-containing protein</fullName>
    </recommendedName>
</protein>
<dbReference type="PANTHER" id="PTHR21538:SF23">
    <property type="entry name" value="ANILLIN"/>
    <property type="match status" value="1"/>
</dbReference>
<dbReference type="GO" id="GO:0000915">
    <property type="term" value="P:actomyosin contractile ring assembly"/>
    <property type="evidence" value="ECO:0007669"/>
    <property type="project" value="TreeGrafter"/>
</dbReference>
<evidence type="ECO:0000313" key="5">
    <source>
        <dbReference type="Proteomes" id="UP000030764"/>
    </source>
</evidence>
<evidence type="ECO:0000256" key="1">
    <source>
        <dbReference type="SAM" id="MobiDB-lite"/>
    </source>
</evidence>
<dbReference type="InterPro" id="IPR012966">
    <property type="entry name" value="AHD"/>
</dbReference>
<keyword evidence="5" id="KW-1185">Reference proteome</keyword>
<dbReference type="Gene3D" id="2.30.29.30">
    <property type="entry name" value="Pleckstrin-homology domain (PH domain)/Phosphotyrosine-binding domain (PTB)"/>
    <property type="match status" value="1"/>
</dbReference>
<dbReference type="PROSITE" id="PS50003">
    <property type="entry name" value="PH_DOMAIN"/>
    <property type="match status" value="1"/>
</dbReference>
<feature type="domain" description="PH" evidence="2">
    <location>
        <begin position="1055"/>
        <end position="1161"/>
    </location>
</feature>